<evidence type="ECO:0000256" key="1">
    <source>
        <dbReference type="SAM" id="MobiDB-lite"/>
    </source>
</evidence>
<feature type="region of interest" description="Disordered" evidence="1">
    <location>
        <begin position="1"/>
        <end position="58"/>
    </location>
</feature>
<proteinExistence type="predicted"/>
<protein>
    <submittedName>
        <fullName evidence="2">Uncharacterized protein</fullName>
    </submittedName>
</protein>
<reference evidence="2 3" key="1">
    <citation type="submission" date="2017-11" db="EMBL/GenBank/DDBJ databases">
        <title>Complete genome of Rhizobium leguminosarum Norway, an ineffective micro-symbiont.</title>
        <authorList>
            <person name="Hoffrichter A."/>
            <person name="Liang J."/>
            <person name="Brachmann A."/>
            <person name="Marin M."/>
        </authorList>
    </citation>
    <scope>NUCLEOTIDE SEQUENCE [LARGE SCALE GENOMIC DNA]</scope>
    <source>
        <strain evidence="2 3">Norway</strain>
    </source>
</reference>
<evidence type="ECO:0000313" key="2">
    <source>
        <dbReference type="EMBL" id="AUW41214.1"/>
    </source>
</evidence>
<organism evidence="2 3">
    <name type="scientific">Rhizobium leguminosarum</name>
    <dbReference type="NCBI Taxonomy" id="384"/>
    <lineage>
        <taxon>Bacteria</taxon>
        <taxon>Pseudomonadati</taxon>
        <taxon>Pseudomonadota</taxon>
        <taxon>Alphaproteobacteria</taxon>
        <taxon>Hyphomicrobiales</taxon>
        <taxon>Rhizobiaceae</taxon>
        <taxon>Rhizobium/Agrobacterium group</taxon>
        <taxon>Rhizobium</taxon>
    </lineage>
</organism>
<evidence type="ECO:0000313" key="3">
    <source>
        <dbReference type="Proteomes" id="UP000238523"/>
    </source>
</evidence>
<name>A0A2K9YZ09_RHILE</name>
<sequence length="58" mass="6103">MDASLPAIETDNQRAFDDDSDPLRAAPDDPWQRSPGDPAKTAPTSVIPGPEPGIHAHG</sequence>
<dbReference type="AlphaFoldDB" id="A0A2K9YZ09"/>
<accession>A0A2K9YZ09</accession>
<gene>
    <name evidence="2" type="ORF">CUJ84_Chr000811</name>
</gene>
<dbReference type="Proteomes" id="UP000238523">
    <property type="component" value="Chromosome"/>
</dbReference>
<dbReference type="EMBL" id="CP025012">
    <property type="protein sequence ID" value="AUW41214.1"/>
    <property type="molecule type" value="Genomic_DNA"/>
</dbReference>